<evidence type="ECO:0000256" key="4">
    <source>
        <dbReference type="ARBA" id="ARBA00023033"/>
    </source>
</evidence>
<protein>
    <recommendedName>
        <fullName evidence="5">Luciferase-like domain-containing protein</fullName>
    </recommendedName>
</protein>
<dbReference type="InterPro" id="IPR050172">
    <property type="entry name" value="SsuD_RutA_monooxygenase"/>
</dbReference>
<dbReference type="PANTHER" id="PTHR42847:SF8">
    <property type="entry name" value="CONSERVED PROTEIN"/>
    <property type="match status" value="1"/>
</dbReference>
<keyword evidence="4" id="KW-0503">Monooxygenase</keyword>
<keyword evidence="1" id="KW-0285">Flavoprotein</keyword>
<accession>A0A3B0RU12</accession>
<dbReference type="AlphaFoldDB" id="A0A3B0RU12"/>
<sequence length="303" mass="33104">MKIGIYLPHWNTAMDGGPPTWADIVEVARTAEAVGLDSVWVLDHYYLRFDHGNPWALWDPWSVLAGLAASTTRIEMGPLVSCTAYRNPALLAKAAAAVDEISSGRLILGLGGGYFDAEFRALGIPVERRVDRFAEAVSVIHQLLHRGSVSHEGEHYQIDDFAMGLPPTRESGLPILIGATKPRMMRLAARYADLWNGWLPFSIDPIGDLRVMRRALDDACVEEGRDPRTLGRTVTVAAALLGRTATYGPHEMSPIGRETAEIAEALHTLRAEGVDHVQLCLAPPTPEGVESFAPVLEDLGRTR</sequence>
<dbReference type="InterPro" id="IPR019921">
    <property type="entry name" value="Lucif-like_OxRdtase_Rv2161c"/>
</dbReference>
<reference evidence="6" key="1">
    <citation type="submission" date="2018-06" db="EMBL/GenBank/DDBJ databases">
        <authorList>
            <person name="Zhirakovskaya E."/>
        </authorList>
    </citation>
    <scope>NUCLEOTIDE SEQUENCE</scope>
</reference>
<keyword evidence="3" id="KW-0560">Oxidoreductase</keyword>
<proteinExistence type="predicted"/>
<dbReference type="NCBIfam" id="TIGR03619">
    <property type="entry name" value="F420_Rv2161c"/>
    <property type="match status" value="1"/>
</dbReference>
<evidence type="ECO:0000256" key="2">
    <source>
        <dbReference type="ARBA" id="ARBA00022643"/>
    </source>
</evidence>
<dbReference type="PANTHER" id="PTHR42847">
    <property type="entry name" value="ALKANESULFONATE MONOOXYGENASE"/>
    <property type="match status" value="1"/>
</dbReference>
<dbReference type="InterPro" id="IPR011251">
    <property type="entry name" value="Luciferase-like_dom"/>
</dbReference>
<dbReference type="SUPFAM" id="SSF51679">
    <property type="entry name" value="Bacterial luciferase-like"/>
    <property type="match status" value="1"/>
</dbReference>
<evidence type="ECO:0000259" key="5">
    <source>
        <dbReference type="Pfam" id="PF00296"/>
    </source>
</evidence>
<keyword evidence="2" id="KW-0288">FMN</keyword>
<evidence type="ECO:0000256" key="1">
    <source>
        <dbReference type="ARBA" id="ARBA00022630"/>
    </source>
</evidence>
<feature type="domain" description="Luciferase-like" evidence="5">
    <location>
        <begin position="1"/>
        <end position="237"/>
    </location>
</feature>
<dbReference type="EMBL" id="UOEI01000075">
    <property type="protein sequence ID" value="VAV91976.1"/>
    <property type="molecule type" value="Genomic_DNA"/>
</dbReference>
<dbReference type="Pfam" id="PF00296">
    <property type="entry name" value="Bac_luciferase"/>
    <property type="match status" value="1"/>
</dbReference>
<dbReference type="GO" id="GO:0046306">
    <property type="term" value="P:alkanesulfonate catabolic process"/>
    <property type="evidence" value="ECO:0007669"/>
    <property type="project" value="TreeGrafter"/>
</dbReference>
<dbReference type="GO" id="GO:0008726">
    <property type="term" value="F:alkanesulfonate monooxygenase activity"/>
    <property type="evidence" value="ECO:0007669"/>
    <property type="project" value="TreeGrafter"/>
</dbReference>
<evidence type="ECO:0000256" key="3">
    <source>
        <dbReference type="ARBA" id="ARBA00023002"/>
    </source>
</evidence>
<dbReference type="InterPro" id="IPR036661">
    <property type="entry name" value="Luciferase-like_sf"/>
</dbReference>
<organism evidence="6">
    <name type="scientific">hydrothermal vent metagenome</name>
    <dbReference type="NCBI Taxonomy" id="652676"/>
    <lineage>
        <taxon>unclassified sequences</taxon>
        <taxon>metagenomes</taxon>
        <taxon>ecological metagenomes</taxon>
    </lineage>
</organism>
<name>A0A3B0RU12_9ZZZZ</name>
<gene>
    <name evidence="6" type="ORF">MNBD_ACTINO01-59</name>
</gene>
<evidence type="ECO:0000313" key="6">
    <source>
        <dbReference type="EMBL" id="VAV91976.1"/>
    </source>
</evidence>
<dbReference type="Gene3D" id="3.20.20.30">
    <property type="entry name" value="Luciferase-like domain"/>
    <property type="match status" value="1"/>
</dbReference>